<dbReference type="InterPro" id="IPR028082">
    <property type="entry name" value="Peripla_BP_I"/>
</dbReference>
<evidence type="ECO:0000313" key="6">
    <source>
        <dbReference type="Proteomes" id="UP000325255"/>
    </source>
</evidence>
<dbReference type="AlphaFoldDB" id="A0A5M6IQT7"/>
<dbReference type="InterPro" id="IPR046335">
    <property type="entry name" value="LacI/GalR-like_sensor"/>
</dbReference>
<dbReference type="SUPFAM" id="SSF47413">
    <property type="entry name" value="lambda repressor-like DNA-binding domains"/>
    <property type="match status" value="1"/>
</dbReference>
<dbReference type="CDD" id="cd01545">
    <property type="entry name" value="PBP1_SalR"/>
    <property type="match status" value="1"/>
</dbReference>
<dbReference type="SUPFAM" id="SSF53822">
    <property type="entry name" value="Periplasmic binding protein-like I"/>
    <property type="match status" value="1"/>
</dbReference>
<dbReference type="Gene3D" id="1.10.260.40">
    <property type="entry name" value="lambda repressor-like DNA-binding domains"/>
    <property type="match status" value="1"/>
</dbReference>
<dbReference type="EMBL" id="VWPK01000030">
    <property type="protein sequence ID" value="KAA5610642.1"/>
    <property type="molecule type" value="Genomic_DNA"/>
</dbReference>
<comment type="caution">
    <text evidence="5">The sequence shown here is derived from an EMBL/GenBank/DDBJ whole genome shotgun (WGS) entry which is preliminary data.</text>
</comment>
<feature type="domain" description="HTH lacI-type" evidence="4">
    <location>
        <begin position="69"/>
        <end position="123"/>
    </location>
</feature>
<dbReference type="SMART" id="SM00354">
    <property type="entry name" value="HTH_LACI"/>
    <property type="match status" value="1"/>
</dbReference>
<evidence type="ECO:0000256" key="1">
    <source>
        <dbReference type="ARBA" id="ARBA00023015"/>
    </source>
</evidence>
<evidence type="ECO:0000256" key="2">
    <source>
        <dbReference type="ARBA" id="ARBA00023125"/>
    </source>
</evidence>
<dbReference type="Proteomes" id="UP000325255">
    <property type="component" value="Unassembled WGS sequence"/>
</dbReference>
<keyword evidence="3" id="KW-0804">Transcription</keyword>
<dbReference type="InterPro" id="IPR010982">
    <property type="entry name" value="Lambda_DNA-bd_dom_sf"/>
</dbReference>
<dbReference type="GO" id="GO:0000976">
    <property type="term" value="F:transcription cis-regulatory region binding"/>
    <property type="evidence" value="ECO:0007669"/>
    <property type="project" value="TreeGrafter"/>
</dbReference>
<keyword evidence="2" id="KW-0238">DNA-binding</keyword>
<sequence length="407" mass="42655">MPADVPLTSIRQVLAADGTLAGVSDAALTQHLADALAAYNRSCTLRVLKGRAPLDVLAARQARPRGRAATVRDVAAQVGVSPMTVSRVANNDPDVSDSTRQAVLAAIEALGYVPNASARRLAGRWVAQLGLLYSNPSAAYLGEILVGAIEETGRSGHHLVLERCQDAEDERAIVRRLMRRNIDGVIVPPPLCDSPAVLQALRQADIIAVAVAGGSADTAELSVRIDDAAAAEAMTRHLISLGHRDIGFIKGNPNQRASGLREAGFLAALRAAGLPAPPERRAQGYFSYKSGIAAMHELLSAGRPTAVLCSNDDMAAAAVSVAHQNGLAVPRDLSVVGFDDTLAATIVWPALTTVRQPIAQMAERAVKLLAAALKAREAATKPPAPHVVIPYTITLRDSSAPPPMSSR</sequence>
<keyword evidence="1" id="KW-0805">Transcription regulation</keyword>
<keyword evidence="6" id="KW-1185">Reference proteome</keyword>
<evidence type="ECO:0000313" key="5">
    <source>
        <dbReference type="EMBL" id="KAA5610642.1"/>
    </source>
</evidence>
<dbReference type="GO" id="GO:0003700">
    <property type="term" value="F:DNA-binding transcription factor activity"/>
    <property type="evidence" value="ECO:0007669"/>
    <property type="project" value="TreeGrafter"/>
</dbReference>
<evidence type="ECO:0000259" key="4">
    <source>
        <dbReference type="PROSITE" id="PS50932"/>
    </source>
</evidence>
<dbReference type="Gene3D" id="3.40.50.2300">
    <property type="match status" value="2"/>
</dbReference>
<evidence type="ECO:0000256" key="3">
    <source>
        <dbReference type="ARBA" id="ARBA00023163"/>
    </source>
</evidence>
<dbReference type="CDD" id="cd01392">
    <property type="entry name" value="HTH_LacI"/>
    <property type="match status" value="1"/>
</dbReference>
<dbReference type="Pfam" id="PF00356">
    <property type="entry name" value="LacI"/>
    <property type="match status" value="1"/>
</dbReference>
<organism evidence="5 6">
    <name type="scientific">Rhodovastum atsumiense</name>
    <dbReference type="NCBI Taxonomy" id="504468"/>
    <lineage>
        <taxon>Bacteria</taxon>
        <taxon>Pseudomonadati</taxon>
        <taxon>Pseudomonadota</taxon>
        <taxon>Alphaproteobacteria</taxon>
        <taxon>Acetobacterales</taxon>
        <taxon>Acetobacteraceae</taxon>
        <taxon>Rhodovastum</taxon>
    </lineage>
</organism>
<gene>
    <name evidence="5" type="ORF">F1189_18390</name>
</gene>
<dbReference type="Pfam" id="PF13377">
    <property type="entry name" value="Peripla_BP_3"/>
    <property type="match status" value="1"/>
</dbReference>
<protein>
    <submittedName>
        <fullName evidence="5">LacI family transcriptional regulator</fullName>
    </submittedName>
</protein>
<proteinExistence type="predicted"/>
<dbReference type="PANTHER" id="PTHR30146:SF153">
    <property type="entry name" value="LACTOSE OPERON REPRESSOR"/>
    <property type="match status" value="1"/>
</dbReference>
<name>A0A5M6IQT7_9PROT</name>
<dbReference type="InterPro" id="IPR000843">
    <property type="entry name" value="HTH_LacI"/>
</dbReference>
<dbReference type="PANTHER" id="PTHR30146">
    <property type="entry name" value="LACI-RELATED TRANSCRIPTIONAL REPRESSOR"/>
    <property type="match status" value="1"/>
</dbReference>
<dbReference type="PROSITE" id="PS50932">
    <property type="entry name" value="HTH_LACI_2"/>
    <property type="match status" value="1"/>
</dbReference>
<dbReference type="OrthoDB" id="9772505at2"/>
<accession>A0A5M6IQT7</accession>
<reference evidence="5 6" key="1">
    <citation type="submission" date="2019-09" db="EMBL/GenBank/DDBJ databases">
        <title>Genome sequence of Rhodovastum atsumiense, a diverse member of the Acetobacteraceae family of non-sulfur purple photosynthetic bacteria.</title>
        <authorList>
            <person name="Meyer T."/>
            <person name="Kyndt J."/>
        </authorList>
    </citation>
    <scope>NUCLEOTIDE SEQUENCE [LARGE SCALE GENOMIC DNA]</scope>
    <source>
        <strain evidence="5 6">DSM 21279</strain>
    </source>
</reference>